<dbReference type="AlphaFoldDB" id="A0A166LLW7"/>
<protein>
    <submittedName>
        <fullName evidence="2">Uncharacterized protein</fullName>
    </submittedName>
</protein>
<organism evidence="2 3">
    <name type="scientific">Athelia psychrophila</name>
    <dbReference type="NCBI Taxonomy" id="1759441"/>
    <lineage>
        <taxon>Eukaryota</taxon>
        <taxon>Fungi</taxon>
        <taxon>Dikarya</taxon>
        <taxon>Basidiomycota</taxon>
        <taxon>Agaricomycotina</taxon>
        <taxon>Agaricomycetes</taxon>
        <taxon>Agaricomycetidae</taxon>
        <taxon>Atheliales</taxon>
        <taxon>Atheliaceae</taxon>
        <taxon>Athelia</taxon>
    </lineage>
</organism>
<reference evidence="2 3" key="1">
    <citation type="journal article" date="2016" name="Mol. Biol. Evol.">
        <title>Comparative Genomics of Early-Diverging Mushroom-Forming Fungi Provides Insights into the Origins of Lignocellulose Decay Capabilities.</title>
        <authorList>
            <person name="Nagy L.G."/>
            <person name="Riley R."/>
            <person name="Tritt A."/>
            <person name="Adam C."/>
            <person name="Daum C."/>
            <person name="Floudas D."/>
            <person name="Sun H."/>
            <person name="Yadav J.S."/>
            <person name="Pangilinan J."/>
            <person name="Larsson K.H."/>
            <person name="Matsuura K."/>
            <person name="Barry K."/>
            <person name="Labutti K."/>
            <person name="Kuo R."/>
            <person name="Ohm R.A."/>
            <person name="Bhattacharya S.S."/>
            <person name="Shirouzu T."/>
            <person name="Yoshinaga Y."/>
            <person name="Martin F.M."/>
            <person name="Grigoriev I.V."/>
            <person name="Hibbett D.S."/>
        </authorList>
    </citation>
    <scope>NUCLEOTIDE SEQUENCE [LARGE SCALE GENOMIC DNA]</scope>
    <source>
        <strain evidence="2 3">CBS 109695</strain>
    </source>
</reference>
<gene>
    <name evidence="2" type="ORF">FIBSPDRAFT_462577</name>
</gene>
<evidence type="ECO:0000313" key="2">
    <source>
        <dbReference type="EMBL" id="KZP23102.1"/>
    </source>
</evidence>
<keyword evidence="3" id="KW-1185">Reference proteome</keyword>
<feature type="region of interest" description="Disordered" evidence="1">
    <location>
        <begin position="116"/>
        <end position="137"/>
    </location>
</feature>
<evidence type="ECO:0000256" key="1">
    <source>
        <dbReference type="SAM" id="MobiDB-lite"/>
    </source>
</evidence>
<sequence>MPRFARSLTAVDLLESLSIIVSRPPSFLVTTPVVRLSTSSPPPLLPAVDVSCLVSSAYPRSHPHEDMMLLKSSPHTVMSRVDMRESPYKDQVLGEGSQLTPSSLRAKQPWADCFLPSPDSPQFPAETAPKPDSPWSIGCPIGDALESRTLVYLL</sequence>
<accession>A0A166LLW7</accession>
<evidence type="ECO:0000313" key="3">
    <source>
        <dbReference type="Proteomes" id="UP000076532"/>
    </source>
</evidence>
<proteinExistence type="predicted"/>
<dbReference type="Proteomes" id="UP000076532">
    <property type="component" value="Unassembled WGS sequence"/>
</dbReference>
<dbReference type="EMBL" id="KV417534">
    <property type="protein sequence ID" value="KZP23102.1"/>
    <property type="molecule type" value="Genomic_DNA"/>
</dbReference>
<name>A0A166LLW7_9AGAM</name>